<evidence type="ECO:0000256" key="2">
    <source>
        <dbReference type="ARBA" id="ARBA00010992"/>
    </source>
</evidence>
<keyword evidence="4 6" id="KW-1133">Transmembrane helix</keyword>
<dbReference type="GeneID" id="19194086"/>
<evidence type="ECO:0000256" key="1">
    <source>
        <dbReference type="ARBA" id="ARBA00004141"/>
    </source>
</evidence>
<dbReference type="OrthoDB" id="4143120at2759"/>
<sequence>MGRKYNWYCTIVAGFGSMLYGIDNAVIASTFAQPGFLNRFKPSPSLQGAIASAFYAGTLVGIITVFILADRFSRKRSLQFGAALGFVGAIL</sequence>
<comment type="similarity">
    <text evidence="2">Belongs to the major facilitator superfamily. Sugar transporter (TC 2.A.1.1) family.</text>
</comment>
<dbReference type="InterPro" id="IPR005828">
    <property type="entry name" value="MFS_sugar_transport-like"/>
</dbReference>
<comment type="subcellular location">
    <subcellularLocation>
        <location evidence="1">Membrane</location>
        <topology evidence="1">Multi-pass membrane protein</topology>
    </subcellularLocation>
</comment>
<dbReference type="HOGENOM" id="CLU_2426838_0_0_1"/>
<dbReference type="PANTHER" id="PTHR48022:SF2">
    <property type="entry name" value="PLASTIDIC GLUCOSE TRANSPORTER 4"/>
    <property type="match status" value="1"/>
</dbReference>
<dbReference type="Gene3D" id="1.20.1250.20">
    <property type="entry name" value="MFS general substrate transporter like domains"/>
    <property type="match status" value="1"/>
</dbReference>
<dbReference type="RefSeq" id="XP_007748159.1">
    <property type="nucleotide sequence ID" value="XM_007749969.1"/>
</dbReference>
<evidence type="ECO:0000256" key="4">
    <source>
        <dbReference type="ARBA" id="ARBA00022989"/>
    </source>
</evidence>
<gene>
    <name evidence="8" type="ORF">A1O5_09390</name>
</gene>
<proteinExistence type="inferred from homology"/>
<dbReference type="SUPFAM" id="SSF103473">
    <property type="entry name" value="MFS general substrate transporter"/>
    <property type="match status" value="1"/>
</dbReference>
<dbReference type="InterPro" id="IPR050360">
    <property type="entry name" value="MFS_Sugar_Transporters"/>
</dbReference>
<keyword evidence="3 6" id="KW-0812">Transmembrane</keyword>
<feature type="domain" description="Major facilitator superfamily (MFS) profile" evidence="7">
    <location>
        <begin position="9"/>
        <end position="91"/>
    </location>
</feature>
<comment type="caution">
    <text evidence="8">The sequence shown here is derived from an EMBL/GenBank/DDBJ whole genome shotgun (WGS) entry which is preliminary data.</text>
</comment>
<keyword evidence="5 6" id="KW-0472">Membrane</keyword>
<evidence type="ECO:0000256" key="6">
    <source>
        <dbReference type="SAM" id="Phobius"/>
    </source>
</evidence>
<dbReference type="PROSITE" id="PS50850">
    <property type="entry name" value="MFS"/>
    <property type="match status" value="1"/>
</dbReference>
<dbReference type="AlphaFoldDB" id="W9WGZ0"/>
<protein>
    <recommendedName>
        <fullName evidence="7">Major facilitator superfamily (MFS) profile domain-containing protein</fullName>
    </recommendedName>
</protein>
<evidence type="ECO:0000313" key="8">
    <source>
        <dbReference type="EMBL" id="EXJ67377.1"/>
    </source>
</evidence>
<evidence type="ECO:0000259" key="7">
    <source>
        <dbReference type="PROSITE" id="PS50850"/>
    </source>
</evidence>
<accession>W9WGZ0</accession>
<feature type="transmembrane region" description="Helical" evidence="6">
    <location>
        <begin position="7"/>
        <end position="28"/>
    </location>
</feature>
<dbReference type="PANTHER" id="PTHR48022">
    <property type="entry name" value="PLASTIDIC GLUCOSE TRANSPORTER 4"/>
    <property type="match status" value="1"/>
</dbReference>
<evidence type="ECO:0000256" key="3">
    <source>
        <dbReference type="ARBA" id="ARBA00022692"/>
    </source>
</evidence>
<feature type="transmembrane region" description="Helical" evidence="6">
    <location>
        <begin position="48"/>
        <end position="69"/>
    </location>
</feature>
<dbReference type="InterPro" id="IPR036259">
    <property type="entry name" value="MFS_trans_sf"/>
</dbReference>
<dbReference type="EMBL" id="AMGX01000016">
    <property type="protein sequence ID" value="EXJ67377.1"/>
    <property type="molecule type" value="Genomic_DNA"/>
</dbReference>
<dbReference type="GO" id="GO:0005351">
    <property type="term" value="F:carbohydrate:proton symporter activity"/>
    <property type="evidence" value="ECO:0007669"/>
    <property type="project" value="TreeGrafter"/>
</dbReference>
<reference evidence="8 9" key="1">
    <citation type="submission" date="2013-03" db="EMBL/GenBank/DDBJ databases">
        <title>The Genome Sequence of Cladophialophora psammophila CBS 110553.</title>
        <authorList>
            <consortium name="The Broad Institute Genomics Platform"/>
            <person name="Cuomo C."/>
            <person name="de Hoog S."/>
            <person name="Gorbushina A."/>
            <person name="Walker B."/>
            <person name="Young S.K."/>
            <person name="Zeng Q."/>
            <person name="Gargeya S."/>
            <person name="Fitzgerald M."/>
            <person name="Haas B."/>
            <person name="Abouelleil A."/>
            <person name="Allen A.W."/>
            <person name="Alvarado L."/>
            <person name="Arachchi H.M."/>
            <person name="Berlin A.M."/>
            <person name="Chapman S.B."/>
            <person name="Gainer-Dewar J."/>
            <person name="Goldberg J."/>
            <person name="Griggs A."/>
            <person name="Gujja S."/>
            <person name="Hansen M."/>
            <person name="Howarth C."/>
            <person name="Imamovic A."/>
            <person name="Ireland A."/>
            <person name="Larimer J."/>
            <person name="McCowan C."/>
            <person name="Murphy C."/>
            <person name="Pearson M."/>
            <person name="Poon T.W."/>
            <person name="Priest M."/>
            <person name="Roberts A."/>
            <person name="Saif S."/>
            <person name="Shea T."/>
            <person name="Sisk P."/>
            <person name="Sykes S."/>
            <person name="Wortman J."/>
            <person name="Nusbaum C."/>
            <person name="Birren B."/>
        </authorList>
    </citation>
    <scope>NUCLEOTIDE SEQUENCE [LARGE SCALE GENOMIC DNA]</scope>
    <source>
        <strain evidence="8 9">CBS 110553</strain>
    </source>
</reference>
<dbReference type="GO" id="GO:0016020">
    <property type="term" value="C:membrane"/>
    <property type="evidence" value="ECO:0007669"/>
    <property type="project" value="UniProtKB-SubCell"/>
</dbReference>
<organism evidence="8 9">
    <name type="scientific">Cladophialophora psammophila CBS 110553</name>
    <dbReference type="NCBI Taxonomy" id="1182543"/>
    <lineage>
        <taxon>Eukaryota</taxon>
        <taxon>Fungi</taxon>
        <taxon>Dikarya</taxon>
        <taxon>Ascomycota</taxon>
        <taxon>Pezizomycotina</taxon>
        <taxon>Eurotiomycetes</taxon>
        <taxon>Chaetothyriomycetidae</taxon>
        <taxon>Chaetothyriales</taxon>
        <taxon>Herpotrichiellaceae</taxon>
        <taxon>Cladophialophora</taxon>
    </lineage>
</organism>
<dbReference type="Pfam" id="PF00083">
    <property type="entry name" value="Sugar_tr"/>
    <property type="match status" value="1"/>
</dbReference>
<dbReference type="Proteomes" id="UP000019471">
    <property type="component" value="Unassembled WGS sequence"/>
</dbReference>
<dbReference type="InterPro" id="IPR020846">
    <property type="entry name" value="MFS_dom"/>
</dbReference>
<evidence type="ECO:0000256" key="5">
    <source>
        <dbReference type="ARBA" id="ARBA00023136"/>
    </source>
</evidence>
<evidence type="ECO:0000313" key="9">
    <source>
        <dbReference type="Proteomes" id="UP000019471"/>
    </source>
</evidence>
<name>W9WGZ0_9EURO</name>
<keyword evidence="9" id="KW-1185">Reference proteome</keyword>